<reference evidence="2" key="1">
    <citation type="submission" date="2021-12" db="EMBL/GenBank/DDBJ databases">
        <authorList>
            <person name="King R."/>
        </authorList>
    </citation>
    <scope>NUCLEOTIDE SEQUENCE</scope>
</reference>
<evidence type="ECO:0000313" key="2">
    <source>
        <dbReference type="EMBL" id="CAH0549372.1"/>
    </source>
</evidence>
<evidence type="ECO:0000313" key="3">
    <source>
        <dbReference type="Proteomes" id="UP001154078"/>
    </source>
</evidence>
<name>A0A9P0AX59_BRAAE</name>
<dbReference type="GO" id="GO:1902936">
    <property type="term" value="F:phosphatidylinositol bisphosphate binding"/>
    <property type="evidence" value="ECO:0007669"/>
    <property type="project" value="TreeGrafter"/>
</dbReference>
<keyword evidence="3" id="KW-1185">Reference proteome</keyword>
<dbReference type="Pfam" id="PF00650">
    <property type="entry name" value="CRAL_TRIO"/>
    <property type="match status" value="1"/>
</dbReference>
<protein>
    <recommendedName>
        <fullName evidence="1">CRAL-TRIO domain-containing protein</fullName>
    </recommendedName>
</protein>
<dbReference type="InterPro" id="IPR036273">
    <property type="entry name" value="CRAL/TRIO_N_dom_sf"/>
</dbReference>
<dbReference type="InterPro" id="IPR036865">
    <property type="entry name" value="CRAL-TRIO_dom_sf"/>
</dbReference>
<dbReference type="PANTHER" id="PTHR10174:SF230">
    <property type="entry name" value="ALPHA-TOCOPHEROL TRANSFER PROTEIN-LIKE"/>
    <property type="match status" value="1"/>
</dbReference>
<dbReference type="PRINTS" id="PR00180">
    <property type="entry name" value="CRETINALDHBP"/>
</dbReference>
<dbReference type="InterPro" id="IPR001251">
    <property type="entry name" value="CRAL-TRIO_dom"/>
</dbReference>
<dbReference type="EMBL" id="OV121142">
    <property type="protein sequence ID" value="CAH0549372.1"/>
    <property type="molecule type" value="Genomic_DNA"/>
</dbReference>
<dbReference type="OrthoDB" id="6722538at2759"/>
<evidence type="ECO:0000259" key="1">
    <source>
        <dbReference type="PROSITE" id="PS50191"/>
    </source>
</evidence>
<dbReference type="AlphaFoldDB" id="A0A9P0AX59"/>
<dbReference type="CDD" id="cd00170">
    <property type="entry name" value="SEC14"/>
    <property type="match status" value="1"/>
</dbReference>
<dbReference type="SUPFAM" id="SSF52087">
    <property type="entry name" value="CRAL/TRIO domain"/>
    <property type="match status" value="1"/>
</dbReference>
<sequence length="312" mass="36228">MVAQKNLTLLYKEPNSEQQEMINKELQGDEKKTAHMEDLIHQWIKLDPAIPNDINHIRVRNYIRTTKHNLERSKRKIENYLICKVNYPEIYSGRVPDSPQCLQAFNTINMFFSPKLTKEGARLGFFGIRDPNLDSFHINAILKNAFMVCDTVYTVDYSVSGEIMIFDCKGMTSAHLPKVLMFFKTLSAIMKESYTFRIKTVHIVHPMPMIEIVLASIKHLFHKNIKECIFVHKEPSTLHSHIDLDLLPSTYGGTMEDLNILCDKFRDILIENKTEFAKEEHIKYNGGVLPKHKQKSFTPELIEGSFRKLEID</sequence>
<dbReference type="PANTHER" id="PTHR10174">
    <property type="entry name" value="ALPHA-TOCOPHEROL TRANSFER PROTEIN-RELATED"/>
    <property type="match status" value="1"/>
</dbReference>
<dbReference type="SUPFAM" id="SSF46938">
    <property type="entry name" value="CRAL/TRIO N-terminal domain"/>
    <property type="match status" value="1"/>
</dbReference>
<dbReference type="GO" id="GO:0016020">
    <property type="term" value="C:membrane"/>
    <property type="evidence" value="ECO:0007669"/>
    <property type="project" value="TreeGrafter"/>
</dbReference>
<dbReference type="PROSITE" id="PS50191">
    <property type="entry name" value="CRAL_TRIO"/>
    <property type="match status" value="1"/>
</dbReference>
<dbReference type="Proteomes" id="UP001154078">
    <property type="component" value="Chromosome 11"/>
</dbReference>
<dbReference type="SMART" id="SM00516">
    <property type="entry name" value="SEC14"/>
    <property type="match status" value="1"/>
</dbReference>
<dbReference type="Gene3D" id="3.40.525.10">
    <property type="entry name" value="CRAL-TRIO lipid binding domain"/>
    <property type="match status" value="1"/>
</dbReference>
<feature type="domain" description="CRAL-TRIO" evidence="1">
    <location>
        <begin position="98"/>
        <end position="259"/>
    </location>
</feature>
<organism evidence="2 3">
    <name type="scientific">Brassicogethes aeneus</name>
    <name type="common">Rape pollen beetle</name>
    <name type="synonym">Meligethes aeneus</name>
    <dbReference type="NCBI Taxonomy" id="1431903"/>
    <lineage>
        <taxon>Eukaryota</taxon>
        <taxon>Metazoa</taxon>
        <taxon>Ecdysozoa</taxon>
        <taxon>Arthropoda</taxon>
        <taxon>Hexapoda</taxon>
        <taxon>Insecta</taxon>
        <taxon>Pterygota</taxon>
        <taxon>Neoptera</taxon>
        <taxon>Endopterygota</taxon>
        <taxon>Coleoptera</taxon>
        <taxon>Polyphaga</taxon>
        <taxon>Cucujiformia</taxon>
        <taxon>Nitidulidae</taxon>
        <taxon>Meligethinae</taxon>
        <taxon>Brassicogethes</taxon>
    </lineage>
</organism>
<accession>A0A9P0AX59</accession>
<proteinExistence type="predicted"/>
<gene>
    <name evidence="2" type="ORF">MELIAE_LOCUS2541</name>
</gene>